<comment type="caution">
    <text evidence="2">The sequence shown here is derived from an EMBL/GenBank/DDBJ whole genome shotgun (WGS) entry which is preliminary data.</text>
</comment>
<proteinExistence type="predicted"/>
<protein>
    <recommendedName>
        <fullName evidence="1">4Fe-4S ferredoxin-type domain-containing protein</fullName>
    </recommendedName>
</protein>
<accession>A0A133UNS1</accession>
<dbReference type="InterPro" id="IPR017896">
    <property type="entry name" value="4Fe4S_Fe-S-bd"/>
</dbReference>
<reference evidence="2 3" key="1">
    <citation type="journal article" date="2016" name="Sci. Rep.">
        <title>Metabolic traits of an uncultured archaeal lineage -MSBL1- from brine pools of the Red Sea.</title>
        <authorList>
            <person name="Mwirichia R."/>
            <person name="Alam I."/>
            <person name="Rashid M."/>
            <person name="Vinu M."/>
            <person name="Ba-Alawi W."/>
            <person name="Anthony Kamau A."/>
            <person name="Kamanda Ngugi D."/>
            <person name="Goker M."/>
            <person name="Klenk H.P."/>
            <person name="Bajic V."/>
            <person name="Stingl U."/>
        </authorList>
    </citation>
    <scope>NUCLEOTIDE SEQUENCE [LARGE SCALE GENOMIC DNA]</scope>
    <source>
        <strain evidence="2">SCGC-AAA259E19</strain>
    </source>
</reference>
<sequence>MKPTDGKDLEGKNKKTKNKECFSCEIAMKKISFNLEDCNTCGECLELCDALSLYNQGFVDHEDCDLCGNCVDICDTGALEMKEEEESL</sequence>
<feature type="domain" description="4Fe-4S ferredoxin-type" evidence="1">
    <location>
        <begin position="55"/>
        <end position="84"/>
    </location>
</feature>
<dbReference type="EMBL" id="LHXO01000002">
    <property type="protein sequence ID" value="KXA95839.1"/>
    <property type="molecule type" value="Genomic_DNA"/>
</dbReference>
<evidence type="ECO:0000313" key="3">
    <source>
        <dbReference type="Proteomes" id="UP000070284"/>
    </source>
</evidence>
<dbReference type="Proteomes" id="UP000070284">
    <property type="component" value="Unassembled WGS sequence"/>
</dbReference>
<evidence type="ECO:0000313" key="2">
    <source>
        <dbReference type="EMBL" id="KXA95839.1"/>
    </source>
</evidence>
<dbReference type="SUPFAM" id="SSF54862">
    <property type="entry name" value="4Fe-4S ferredoxins"/>
    <property type="match status" value="1"/>
</dbReference>
<name>A0A133UNS1_9EURY</name>
<dbReference type="PROSITE" id="PS51379">
    <property type="entry name" value="4FE4S_FER_2"/>
    <property type="match status" value="1"/>
</dbReference>
<organism evidence="2 3">
    <name type="scientific">candidate division MSBL1 archaeon SCGC-AAA259E19</name>
    <dbReference type="NCBI Taxonomy" id="1698264"/>
    <lineage>
        <taxon>Archaea</taxon>
        <taxon>Methanobacteriati</taxon>
        <taxon>Methanobacteriota</taxon>
        <taxon>candidate division MSBL1</taxon>
    </lineage>
</organism>
<dbReference type="Gene3D" id="3.30.70.20">
    <property type="match status" value="1"/>
</dbReference>
<gene>
    <name evidence="2" type="ORF">AKJ65_00245</name>
</gene>
<dbReference type="AlphaFoldDB" id="A0A133UNS1"/>
<evidence type="ECO:0000259" key="1">
    <source>
        <dbReference type="PROSITE" id="PS51379"/>
    </source>
</evidence>
<keyword evidence="3" id="KW-1185">Reference proteome</keyword>
<dbReference type="Pfam" id="PF00037">
    <property type="entry name" value="Fer4"/>
    <property type="match status" value="1"/>
</dbReference>